<dbReference type="EMBL" id="RSEC01000012">
    <property type="protein sequence ID" value="RSD25045.1"/>
    <property type="molecule type" value="Genomic_DNA"/>
</dbReference>
<name>A0A3R9EX29_9PSEU</name>
<dbReference type="InterPro" id="IPR029261">
    <property type="entry name" value="Transposase_Znf"/>
</dbReference>
<evidence type="ECO:0000313" key="5">
    <source>
        <dbReference type="EMBL" id="RSD25045.1"/>
    </source>
</evidence>
<dbReference type="InterPro" id="IPR002560">
    <property type="entry name" value="Transposase_DDE"/>
</dbReference>
<reference evidence="5 6" key="1">
    <citation type="submission" date="2018-12" db="EMBL/GenBank/DDBJ databases">
        <title>Amycolatopsis eburnea sp. nov. actinomycete associate with arbuscular mycorrhiza fungal spore.</title>
        <authorList>
            <person name="Lumyong S."/>
            <person name="Chaiya L."/>
        </authorList>
    </citation>
    <scope>NUCLEOTIDE SEQUENCE [LARGE SCALE GENOMIC DNA]</scope>
    <source>
        <strain evidence="5 6">GLM-1</strain>
    </source>
</reference>
<dbReference type="Proteomes" id="UP000267081">
    <property type="component" value="Unassembled WGS sequence"/>
</dbReference>
<keyword evidence="6" id="KW-1185">Reference proteome</keyword>
<feature type="domain" description="Transposase IS204/IS1001/IS1096/IS1165 zinc-finger" evidence="4">
    <location>
        <begin position="41"/>
        <end position="86"/>
    </location>
</feature>
<evidence type="ECO:0000313" key="6">
    <source>
        <dbReference type="Proteomes" id="UP000267081"/>
    </source>
</evidence>
<feature type="region of interest" description="Disordered" evidence="1">
    <location>
        <begin position="260"/>
        <end position="282"/>
    </location>
</feature>
<evidence type="ECO:0000259" key="3">
    <source>
        <dbReference type="Pfam" id="PF13542"/>
    </source>
</evidence>
<dbReference type="InterPro" id="IPR047951">
    <property type="entry name" value="Transpos_ISL3"/>
</dbReference>
<protein>
    <submittedName>
        <fullName evidence="5">ISL3 family transposase</fullName>
    </submittedName>
</protein>
<dbReference type="NCBIfam" id="NF033550">
    <property type="entry name" value="transpos_ISL3"/>
    <property type="match status" value="1"/>
</dbReference>
<evidence type="ECO:0000259" key="2">
    <source>
        <dbReference type="Pfam" id="PF01610"/>
    </source>
</evidence>
<dbReference type="Pfam" id="PF13542">
    <property type="entry name" value="HTH_Tnp_ISL3"/>
    <property type="match status" value="1"/>
</dbReference>
<sequence>MRKASLWQRVFDLERAVVEDVEFDPGQVVVVHARPVARARRRCGCCGARCPRFDRGSGRRRWRALDLGTVQAFIEADAPRVRCPRHGVIVAAVPWARHGAGHTRAFDDTVAWLACHTSKSAVRALMRIAWPTVGAIITRVSADIDARTDRLDGLRRIGIDEISYRRGQLFLTAVVDHDTRRLVWLGEGRTKATLHAFFDQLGGERSARITEVTADAARYIAAVVADRAPQAVRCADPFHVVQWATHELDLVRRRIWNQARNAPGGRGRPREGRSQESAGDARTLQRSRYTLWKNPEDLTGRQQAKLDWIATAAPELHRAYLLKEGLRSVFAVGGTEGIEGLNRWLSWAQRCRIEEFVRLGRKVRRQLDPIHASLRLGLSNALLEATNTKIRLLTRIAYGFRTPRSLMALAMLALGGHRPDLPGR</sequence>
<dbReference type="RefSeq" id="WP_125306149.1">
    <property type="nucleotide sequence ID" value="NZ_RSEC01000012.1"/>
</dbReference>
<accession>A0A3R9EX29</accession>
<dbReference type="InterPro" id="IPR032877">
    <property type="entry name" value="Transposase_HTH"/>
</dbReference>
<proteinExistence type="predicted"/>
<evidence type="ECO:0000259" key="4">
    <source>
        <dbReference type="Pfam" id="PF14690"/>
    </source>
</evidence>
<comment type="caution">
    <text evidence="5">The sequence shown here is derived from an EMBL/GenBank/DDBJ whole genome shotgun (WGS) entry which is preliminary data.</text>
</comment>
<feature type="domain" description="Transposase IS204/IS1001/IS1096/IS1165 helix-turn-helix" evidence="3">
    <location>
        <begin position="92"/>
        <end position="140"/>
    </location>
</feature>
<dbReference type="OrthoDB" id="3238779at2"/>
<evidence type="ECO:0000256" key="1">
    <source>
        <dbReference type="SAM" id="MobiDB-lite"/>
    </source>
</evidence>
<organism evidence="5 6">
    <name type="scientific">Amycolatopsis eburnea</name>
    <dbReference type="NCBI Taxonomy" id="2267691"/>
    <lineage>
        <taxon>Bacteria</taxon>
        <taxon>Bacillati</taxon>
        <taxon>Actinomycetota</taxon>
        <taxon>Actinomycetes</taxon>
        <taxon>Pseudonocardiales</taxon>
        <taxon>Pseudonocardiaceae</taxon>
        <taxon>Amycolatopsis</taxon>
    </lineage>
</organism>
<dbReference type="Pfam" id="PF01610">
    <property type="entry name" value="DDE_Tnp_ISL3"/>
    <property type="match status" value="1"/>
</dbReference>
<feature type="domain" description="Transposase IS204/IS1001/IS1096/IS1165 DDE" evidence="2">
    <location>
        <begin position="157"/>
        <end position="408"/>
    </location>
</feature>
<dbReference type="PANTHER" id="PTHR33498">
    <property type="entry name" value="TRANSPOSASE FOR INSERTION SEQUENCE ELEMENT IS1557"/>
    <property type="match status" value="1"/>
</dbReference>
<gene>
    <name evidence="5" type="ORF">EIY87_03270</name>
</gene>
<dbReference type="Pfam" id="PF14690">
    <property type="entry name" value="Zn_ribbon_ISL3"/>
    <property type="match status" value="1"/>
</dbReference>
<dbReference type="AlphaFoldDB" id="A0A3R9EX29"/>
<dbReference type="PANTHER" id="PTHR33498:SF1">
    <property type="entry name" value="TRANSPOSASE FOR INSERTION SEQUENCE ELEMENT IS1557"/>
    <property type="match status" value="1"/>
</dbReference>